<proteinExistence type="predicted"/>
<dbReference type="RefSeq" id="WP_195004939.1">
    <property type="nucleotide sequence ID" value="NZ_JADLQN010000010.1"/>
</dbReference>
<dbReference type="InterPro" id="IPR029052">
    <property type="entry name" value="Metallo-depent_PP-like"/>
</dbReference>
<organism evidence="1 2">
    <name type="scientific">Nocardia higoensis</name>
    <dbReference type="NCBI Taxonomy" id="228599"/>
    <lineage>
        <taxon>Bacteria</taxon>
        <taxon>Bacillati</taxon>
        <taxon>Actinomycetota</taxon>
        <taxon>Actinomycetes</taxon>
        <taxon>Mycobacteriales</taxon>
        <taxon>Nocardiaceae</taxon>
        <taxon>Nocardia</taxon>
    </lineage>
</organism>
<gene>
    <name evidence="1" type="ORF">IU449_26750</name>
</gene>
<reference evidence="1 2" key="1">
    <citation type="submission" date="2020-10" db="EMBL/GenBank/DDBJ databases">
        <title>Identification of Nocardia species via Next-generation sequencing and recognition of intraspecies genetic diversity.</title>
        <authorList>
            <person name="Li P."/>
            <person name="Li P."/>
            <person name="Lu B."/>
        </authorList>
    </citation>
    <scope>NUCLEOTIDE SEQUENCE [LARGE SCALE GENOMIC DNA]</scope>
    <source>
        <strain evidence="1 2">BJ06-0143</strain>
    </source>
</reference>
<evidence type="ECO:0000313" key="1">
    <source>
        <dbReference type="EMBL" id="MBF6358099.1"/>
    </source>
</evidence>
<comment type="caution">
    <text evidence="1">The sequence shown here is derived from an EMBL/GenBank/DDBJ whole genome shotgun (WGS) entry which is preliminary data.</text>
</comment>
<dbReference type="Proteomes" id="UP000707731">
    <property type="component" value="Unassembled WGS sequence"/>
</dbReference>
<evidence type="ECO:0008006" key="3">
    <source>
        <dbReference type="Google" id="ProtNLM"/>
    </source>
</evidence>
<keyword evidence="2" id="KW-1185">Reference proteome</keyword>
<evidence type="ECO:0000313" key="2">
    <source>
        <dbReference type="Proteomes" id="UP000707731"/>
    </source>
</evidence>
<dbReference type="Gene3D" id="3.60.21.10">
    <property type="match status" value="1"/>
</dbReference>
<accession>A0ABS0DI57</accession>
<name>A0ABS0DI57_9NOCA</name>
<dbReference type="SUPFAM" id="SSF56300">
    <property type="entry name" value="Metallo-dependent phosphatases"/>
    <property type="match status" value="1"/>
</dbReference>
<dbReference type="EMBL" id="JADLQN010000010">
    <property type="protein sequence ID" value="MBF6358099.1"/>
    <property type="molecule type" value="Genomic_DNA"/>
</dbReference>
<protein>
    <recommendedName>
        <fullName evidence="3">Calcineurin-like phosphoesterase domain-containing protein</fullName>
    </recommendedName>
</protein>
<sequence>MRVRERVGAGVTAVWFVSDLHIQHAKVAELRGFDDIDVHDAVLAANWDRVVRDTDQVWVLGDIVGRRGHEHVGLDWLTARPGVKHLVSGNHDAVHPMHSQAHKVLRVWLEVFETIQSAATRKVLGHRVRLSHFPFMHDQDGDHTPELRHNEWRPVDIGGWLLHGHTHSNVQQRGRQLHVGVDAHDLTPVSLKWVEDRISEGVVE</sequence>